<evidence type="ECO:0000313" key="2">
    <source>
        <dbReference type="Proteomes" id="UP001196413"/>
    </source>
</evidence>
<dbReference type="SUPFAM" id="SSF51695">
    <property type="entry name" value="PLC-like phosphodiesterases"/>
    <property type="match status" value="1"/>
</dbReference>
<protein>
    <submittedName>
        <fullName evidence="1">Uncharacterized protein</fullName>
    </submittedName>
</protein>
<dbReference type="AlphaFoldDB" id="A0AAD5MFI4"/>
<organism evidence="1 2">
    <name type="scientific">Parelaphostrongylus tenuis</name>
    <name type="common">Meningeal worm</name>
    <dbReference type="NCBI Taxonomy" id="148309"/>
    <lineage>
        <taxon>Eukaryota</taxon>
        <taxon>Metazoa</taxon>
        <taxon>Ecdysozoa</taxon>
        <taxon>Nematoda</taxon>
        <taxon>Chromadorea</taxon>
        <taxon>Rhabditida</taxon>
        <taxon>Rhabditina</taxon>
        <taxon>Rhabditomorpha</taxon>
        <taxon>Strongyloidea</taxon>
        <taxon>Metastrongylidae</taxon>
        <taxon>Parelaphostrongylus</taxon>
    </lineage>
</organism>
<dbReference type="GO" id="GO:0008081">
    <property type="term" value="F:phosphoric diester hydrolase activity"/>
    <property type="evidence" value="ECO:0007669"/>
    <property type="project" value="InterPro"/>
</dbReference>
<gene>
    <name evidence="1" type="ORF">KIN20_001759</name>
</gene>
<proteinExistence type="predicted"/>
<dbReference type="EMBL" id="JAHQIW010000232">
    <property type="protein sequence ID" value="KAJ1346849.1"/>
    <property type="molecule type" value="Genomic_DNA"/>
</dbReference>
<comment type="caution">
    <text evidence="1">The sequence shown here is derived from an EMBL/GenBank/DDBJ whole genome shotgun (WGS) entry which is preliminary data.</text>
</comment>
<accession>A0AAD5MFI4</accession>
<reference evidence="1" key="1">
    <citation type="submission" date="2021-06" db="EMBL/GenBank/DDBJ databases">
        <title>Parelaphostrongylus tenuis whole genome reference sequence.</title>
        <authorList>
            <person name="Garwood T.J."/>
            <person name="Larsen P.A."/>
            <person name="Fountain-Jones N.M."/>
            <person name="Garbe J.R."/>
            <person name="Macchietto M.G."/>
            <person name="Kania S.A."/>
            <person name="Gerhold R.W."/>
            <person name="Richards J.E."/>
            <person name="Wolf T.M."/>
        </authorList>
    </citation>
    <scope>NUCLEOTIDE SEQUENCE</scope>
    <source>
        <strain evidence="1">MNPRO001-30</strain>
        <tissue evidence="1">Meninges</tissue>
    </source>
</reference>
<sequence length="115" mass="13428">MGGNSENAYKFCFPTLNSIRRQLDLGIRYLGFRVSYPERDVRVSETDFRSFHALYGPSIQDVLQQVAEYWLKTEKREPCDHLIEVTFHVKASDSLFISRSGFRSLVRYLLEVTNT</sequence>
<evidence type="ECO:0000313" key="1">
    <source>
        <dbReference type="EMBL" id="KAJ1346849.1"/>
    </source>
</evidence>
<dbReference type="Gene3D" id="3.20.20.190">
    <property type="entry name" value="Phosphatidylinositol (PI) phosphodiesterase"/>
    <property type="match status" value="1"/>
</dbReference>
<name>A0AAD5MFI4_PARTN</name>
<dbReference type="InterPro" id="IPR017946">
    <property type="entry name" value="PLC-like_Pdiesterase_TIM-brl"/>
</dbReference>
<keyword evidence="2" id="KW-1185">Reference proteome</keyword>
<dbReference type="Proteomes" id="UP001196413">
    <property type="component" value="Unassembled WGS sequence"/>
</dbReference>
<dbReference type="GO" id="GO:0006629">
    <property type="term" value="P:lipid metabolic process"/>
    <property type="evidence" value="ECO:0007669"/>
    <property type="project" value="InterPro"/>
</dbReference>